<comment type="catalytic activity">
    <reaction evidence="14">
        <text>L-isoleucine + 2-oxoglutarate = (S)-3-methyl-2-oxopentanoate + L-glutamate</text>
        <dbReference type="Rhea" id="RHEA:24801"/>
        <dbReference type="ChEBI" id="CHEBI:16810"/>
        <dbReference type="ChEBI" id="CHEBI:29985"/>
        <dbReference type="ChEBI" id="CHEBI:35146"/>
        <dbReference type="ChEBI" id="CHEBI:58045"/>
        <dbReference type="EC" id="2.6.1.42"/>
    </reaction>
</comment>
<dbReference type="InterPro" id="IPR036038">
    <property type="entry name" value="Aminotransferase-like"/>
</dbReference>
<dbReference type="InterPro" id="IPR043131">
    <property type="entry name" value="BCAT-like_N"/>
</dbReference>
<dbReference type="InterPro" id="IPR043132">
    <property type="entry name" value="BCAT-like_C"/>
</dbReference>
<dbReference type="InterPro" id="IPR018300">
    <property type="entry name" value="Aminotrans_IV_CS"/>
</dbReference>
<keyword evidence="18" id="KW-1185">Reference proteome</keyword>
<dbReference type="Proteomes" id="UP000559256">
    <property type="component" value="Unassembled WGS sequence"/>
</dbReference>
<evidence type="ECO:0000256" key="9">
    <source>
        <dbReference type="ARBA" id="ARBA00022898"/>
    </source>
</evidence>
<dbReference type="GO" id="GO:0046872">
    <property type="term" value="F:metal ion binding"/>
    <property type="evidence" value="ECO:0007669"/>
    <property type="project" value="UniProtKB-KW"/>
</dbReference>
<evidence type="ECO:0000256" key="8">
    <source>
        <dbReference type="ARBA" id="ARBA00022723"/>
    </source>
</evidence>
<dbReference type="Gene3D" id="3.30.470.10">
    <property type="match status" value="1"/>
</dbReference>
<dbReference type="Gene3D" id="3.20.10.10">
    <property type="entry name" value="D-amino Acid Aminotransferase, subunit A, domain 2"/>
    <property type="match status" value="1"/>
</dbReference>
<keyword evidence="12 14" id="KW-0100">Branched-chain amino acid biosynthesis</keyword>
<sequence>MRMTTPATTPDPHNIQGDIIVGIPKKTQTYFFFQIDGDPSLFRKALVDIVPLIKTAAQVQKDREALREHKRRHGHGGDGPGPLLKMTGTQIAFSNAGLVKMGISGVATPSSSDPKSDPFVKGQFRDAQNIGDAGTGDADNFKPAWDPAFGNANIDGVIFVGGDSHHSVNEKMEEIKRILGPSVKEVISIIGDTRPKNESGHEHFGFLDGISNPTIEGLDKNPLPGPKPIAAKHLITGQTSDANTPPVIIDGSFLAFRYLFQLVPEFNEFLKSNPIKGKNLSDEEGSELLGARMVGRWKSGAPIDLTPNKDDPNLGNDSQRNHRNNNFFYTNELTVTMGDQTHCPFSAHTRKTNPRADFTEHGRGGDILDSHRIARRGIQFGPEVTQEEANNKRTIHGRGLLFVCYQSDILNGFQFVQKSWANNPDFLDLALDNKGNKLSPGLDSIIGQNAESGRDVVGTDPADPDGKITIPRFIVPRGGEYFFSPSITALRDIIALGYPLTRIFSSFPPPMAIQNGHAVNGTTNGAQLAPKLQELDPSKLKITLSEHLQPLPELSTLQFGEKHSDHILVASFDPKTGWSDPEIRPYGKIELDPMSSALQYGTNCFEGMKAYLSPTGTPLLFRPQRNMARLASSVHRLALPPFSPFALLTLIKKLVVIEKRWIPSESGYSLYVRPTVIGTRNHLGVKESDSALIYVMCSPTGPYFPLARGLGVPEGYIKPVNLLAVSSHVRAWPGGTGGHKLAVNYSPGFLPMTHAMKQGWDQILWLRGDTVMEVGAMNFFICVTRDDGDIDLITPPLDGTILPGVTRASIMEIARAHSASLSTSSTSGATLNGVASRLHVSETELSLSTLIQWSRQGKLIEAFGVGTAAILAPVGIIGFEGAESELPSTSAEPTLTEETTSTATNTTNGTHASGGIDPPSSLIDSKDKSISGVSGKELIREGGKITLPVHEKGIGPISDALRGRVLDIQEGRISFAGFSGDGKGEGEWSVTCV</sequence>
<dbReference type="InterPro" id="IPR011008">
    <property type="entry name" value="Dimeric_a/b-barrel"/>
</dbReference>
<dbReference type="GO" id="GO:0004601">
    <property type="term" value="F:peroxidase activity"/>
    <property type="evidence" value="ECO:0007669"/>
    <property type="project" value="UniProtKB-KW"/>
</dbReference>
<dbReference type="OrthoDB" id="3207336at2759"/>
<feature type="domain" description="DyP dimeric alpha+beta barrel" evidence="16">
    <location>
        <begin position="14"/>
        <end position="195"/>
    </location>
</feature>
<dbReference type="PROSITE" id="PS51404">
    <property type="entry name" value="DYP_PEROXIDASE"/>
    <property type="match status" value="1"/>
</dbReference>
<dbReference type="InterPro" id="IPR006314">
    <property type="entry name" value="Dyp_peroxidase"/>
</dbReference>
<comment type="caution">
    <text evidence="17">The sequence shown here is derived from an EMBL/GenBank/DDBJ whole genome shotgun (WGS) entry which is preliminary data.</text>
</comment>
<evidence type="ECO:0000256" key="15">
    <source>
        <dbReference type="SAM" id="MobiDB-lite"/>
    </source>
</evidence>
<keyword evidence="4" id="KW-0575">Peroxidase</keyword>
<organism evidence="17 18">
    <name type="scientific">Tetrapyrgos nigripes</name>
    <dbReference type="NCBI Taxonomy" id="182062"/>
    <lineage>
        <taxon>Eukaryota</taxon>
        <taxon>Fungi</taxon>
        <taxon>Dikarya</taxon>
        <taxon>Basidiomycota</taxon>
        <taxon>Agaricomycotina</taxon>
        <taxon>Agaricomycetes</taxon>
        <taxon>Agaricomycetidae</taxon>
        <taxon>Agaricales</taxon>
        <taxon>Marasmiineae</taxon>
        <taxon>Marasmiaceae</taxon>
        <taxon>Tetrapyrgos</taxon>
    </lineage>
</organism>
<keyword evidence="8" id="KW-0479">Metal-binding</keyword>
<evidence type="ECO:0000256" key="5">
    <source>
        <dbReference type="ARBA" id="ARBA00022576"/>
    </source>
</evidence>
<dbReference type="Pfam" id="PF01063">
    <property type="entry name" value="Aminotran_4"/>
    <property type="match status" value="1"/>
</dbReference>
<dbReference type="Pfam" id="PF21105">
    <property type="entry name" value="DyP_N"/>
    <property type="match status" value="1"/>
</dbReference>
<evidence type="ECO:0000259" key="16">
    <source>
        <dbReference type="Pfam" id="PF21105"/>
    </source>
</evidence>
<feature type="region of interest" description="Disordered" evidence="15">
    <location>
        <begin position="345"/>
        <end position="366"/>
    </location>
</feature>
<evidence type="ECO:0000313" key="18">
    <source>
        <dbReference type="Proteomes" id="UP000559256"/>
    </source>
</evidence>
<feature type="compositionally biased region" description="Basic and acidic residues" evidence="15">
    <location>
        <begin position="357"/>
        <end position="366"/>
    </location>
</feature>
<comment type="similarity">
    <text evidence="3 14">Belongs to the class-IV pyridoxal-phosphate-dependent aminotransferase family.</text>
</comment>
<evidence type="ECO:0000256" key="6">
    <source>
        <dbReference type="ARBA" id="ARBA00022605"/>
    </source>
</evidence>
<evidence type="ECO:0000256" key="11">
    <source>
        <dbReference type="ARBA" id="ARBA00023004"/>
    </source>
</evidence>
<dbReference type="EMBL" id="JAACJM010000002">
    <property type="protein sequence ID" value="KAF5374348.1"/>
    <property type="molecule type" value="Genomic_DNA"/>
</dbReference>
<name>A0A8H5LYM8_9AGAR</name>
<evidence type="ECO:0000313" key="17">
    <source>
        <dbReference type="EMBL" id="KAF5374348.1"/>
    </source>
</evidence>
<dbReference type="GO" id="GO:0009098">
    <property type="term" value="P:L-leucine biosynthetic process"/>
    <property type="evidence" value="ECO:0007669"/>
    <property type="project" value="TreeGrafter"/>
</dbReference>
<evidence type="ECO:0000256" key="1">
    <source>
        <dbReference type="ARBA" id="ARBA00001933"/>
    </source>
</evidence>
<dbReference type="PROSITE" id="PS00770">
    <property type="entry name" value="AA_TRANSFER_CLASS_4"/>
    <property type="match status" value="1"/>
</dbReference>
<keyword evidence="9 13" id="KW-0663">Pyridoxal phosphate</keyword>
<comment type="cofactor">
    <cofactor evidence="2">
        <name>heme b</name>
        <dbReference type="ChEBI" id="CHEBI:60344"/>
    </cofactor>
</comment>
<feature type="compositionally biased region" description="Low complexity" evidence="15">
    <location>
        <begin position="889"/>
        <end position="923"/>
    </location>
</feature>
<evidence type="ECO:0000256" key="2">
    <source>
        <dbReference type="ARBA" id="ARBA00001970"/>
    </source>
</evidence>
<proteinExistence type="inferred from homology"/>
<dbReference type="NCBIfam" id="TIGR01413">
    <property type="entry name" value="Dyp_perox_fam"/>
    <property type="match status" value="1"/>
</dbReference>
<keyword evidence="7 14" id="KW-0808">Transferase</keyword>
<evidence type="ECO:0000256" key="3">
    <source>
        <dbReference type="ARBA" id="ARBA00009320"/>
    </source>
</evidence>
<dbReference type="PANTHER" id="PTHR11825:SF44">
    <property type="entry name" value="BRANCHED-CHAIN-AMINO-ACID AMINOTRANSFERASE"/>
    <property type="match status" value="1"/>
</dbReference>
<comment type="catalytic activity">
    <reaction evidence="14">
        <text>L-leucine + 2-oxoglutarate = 4-methyl-2-oxopentanoate + L-glutamate</text>
        <dbReference type="Rhea" id="RHEA:18321"/>
        <dbReference type="ChEBI" id="CHEBI:16810"/>
        <dbReference type="ChEBI" id="CHEBI:17865"/>
        <dbReference type="ChEBI" id="CHEBI:29985"/>
        <dbReference type="ChEBI" id="CHEBI:57427"/>
        <dbReference type="EC" id="2.6.1.42"/>
    </reaction>
</comment>
<feature type="region of interest" description="Disordered" evidence="15">
    <location>
        <begin position="885"/>
        <end position="928"/>
    </location>
</feature>
<evidence type="ECO:0000256" key="4">
    <source>
        <dbReference type="ARBA" id="ARBA00022559"/>
    </source>
</evidence>
<evidence type="ECO:0000256" key="7">
    <source>
        <dbReference type="ARBA" id="ARBA00022679"/>
    </source>
</evidence>
<feature type="region of interest" description="Disordered" evidence="15">
    <location>
        <begin position="300"/>
        <end position="323"/>
    </location>
</feature>
<comment type="cofactor">
    <cofactor evidence="1 13">
        <name>pyridoxal 5'-phosphate</name>
        <dbReference type="ChEBI" id="CHEBI:597326"/>
    </cofactor>
</comment>
<reference evidence="17 18" key="1">
    <citation type="journal article" date="2020" name="ISME J.">
        <title>Uncovering the hidden diversity of litter-decomposition mechanisms in mushroom-forming fungi.</title>
        <authorList>
            <person name="Floudas D."/>
            <person name="Bentzer J."/>
            <person name="Ahren D."/>
            <person name="Johansson T."/>
            <person name="Persson P."/>
            <person name="Tunlid A."/>
        </authorList>
    </citation>
    <scope>NUCLEOTIDE SEQUENCE [LARGE SCALE GENOMIC DNA]</scope>
    <source>
        <strain evidence="17 18">CBS 291.85</strain>
    </source>
</reference>
<dbReference type="InterPro" id="IPR049509">
    <property type="entry name" value="DyP_N"/>
</dbReference>
<dbReference type="PANTHER" id="PTHR11825">
    <property type="entry name" value="SUBGROUP IIII AMINOTRANSFERASE"/>
    <property type="match status" value="1"/>
</dbReference>
<evidence type="ECO:0000256" key="12">
    <source>
        <dbReference type="ARBA" id="ARBA00023304"/>
    </source>
</evidence>
<evidence type="ECO:0000256" key="13">
    <source>
        <dbReference type="RuleBase" id="RU004516"/>
    </source>
</evidence>
<accession>A0A8H5LYM8</accession>
<keyword evidence="5 14" id="KW-0032">Aminotransferase</keyword>
<dbReference type="GO" id="GO:0004084">
    <property type="term" value="F:branched-chain-amino-acid transaminase activity"/>
    <property type="evidence" value="ECO:0007669"/>
    <property type="project" value="UniProtKB-EC"/>
</dbReference>
<dbReference type="AlphaFoldDB" id="A0A8H5LYM8"/>
<dbReference type="EC" id="2.6.1.42" evidence="14"/>
<dbReference type="GO" id="GO:0009099">
    <property type="term" value="P:L-valine biosynthetic process"/>
    <property type="evidence" value="ECO:0007669"/>
    <property type="project" value="TreeGrafter"/>
</dbReference>
<keyword evidence="6 14" id="KW-0028">Amino-acid biosynthesis</keyword>
<evidence type="ECO:0000256" key="10">
    <source>
        <dbReference type="ARBA" id="ARBA00023002"/>
    </source>
</evidence>
<gene>
    <name evidence="17" type="ORF">D9758_004699</name>
</gene>
<keyword evidence="10" id="KW-0560">Oxidoreductase</keyword>
<dbReference type="GO" id="GO:0005739">
    <property type="term" value="C:mitochondrion"/>
    <property type="evidence" value="ECO:0007669"/>
    <property type="project" value="TreeGrafter"/>
</dbReference>
<dbReference type="InterPro" id="IPR005786">
    <property type="entry name" value="B_amino_transII"/>
</dbReference>
<dbReference type="GO" id="GO:0020037">
    <property type="term" value="F:heme binding"/>
    <property type="evidence" value="ECO:0007669"/>
    <property type="project" value="InterPro"/>
</dbReference>
<dbReference type="SUPFAM" id="SSF56752">
    <property type="entry name" value="D-aminoacid aminotransferase-like PLP-dependent enzymes"/>
    <property type="match status" value="1"/>
</dbReference>
<keyword evidence="11" id="KW-0408">Iron</keyword>
<comment type="catalytic activity">
    <reaction evidence="14">
        <text>L-valine + 2-oxoglutarate = 3-methyl-2-oxobutanoate + L-glutamate</text>
        <dbReference type="Rhea" id="RHEA:24813"/>
        <dbReference type="ChEBI" id="CHEBI:11851"/>
        <dbReference type="ChEBI" id="CHEBI:16810"/>
        <dbReference type="ChEBI" id="CHEBI:29985"/>
        <dbReference type="ChEBI" id="CHEBI:57762"/>
        <dbReference type="EC" id="2.6.1.42"/>
    </reaction>
</comment>
<protein>
    <recommendedName>
        <fullName evidence="14">Branched-chain-amino-acid aminotransferase</fullName>
        <ecNumber evidence="14">2.6.1.42</ecNumber>
    </recommendedName>
</protein>
<dbReference type="SUPFAM" id="SSF54909">
    <property type="entry name" value="Dimeric alpha+beta barrel"/>
    <property type="match status" value="1"/>
</dbReference>
<dbReference type="InterPro" id="IPR001544">
    <property type="entry name" value="Aminotrans_IV"/>
</dbReference>
<evidence type="ECO:0000256" key="14">
    <source>
        <dbReference type="RuleBase" id="RU004517"/>
    </source>
</evidence>